<dbReference type="AlphaFoldDB" id="A0A8X6JGT0"/>
<keyword evidence="5" id="KW-1185">Reference proteome</keyword>
<feature type="domain" description="C2H2-type" evidence="3">
    <location>
        <begin position="448"/>
        <end position="477"/>
    </location>
</feature>
<accession>A0A8X6JGT0</accession>
<sequence>MNNISCQNLISPQNDVLKTSPNISGENVMLSEENAVVDLSVDHPKDSEDLWKVYLTRFGSNEVCQQQCEFLYKDHFHCSTDNCSMTFRAKDILGVREHACNHEYQEQVTKSFYTVVEIDQNGVCPPDCHYKAKEKHYHCKWENCQEVISSDDNPFRRLDHYKIHKYSRKLSAPKEHPPASSGVTSVMDSMFRRKRGRPPKNRLIEFPMGSHLPQAIYTSFKLPKASELPHHNFPPSFGPFTSAYNALSLLPPPPVTMMSTPSTIPQLIPVTGLGQCIFPSSSNMLEIPPPPLLEKQENSSTLPLSPLNQDVHEQVKPEKDLSQYLSKSSNTLKQLFEKDHEKIIMLKSFGPKMLFVVFDLCKDKLKKDFMFFMRICHAQMNIVLFIKKHHFHCTQPRCYYVTDRRDILLLHSKDFHDNIDIMDGFVFFDRSVDCRLENCHSNKINRHFHCIRPNCNYSFVRYSTMTVHEQKHKEQENVNNYMPPSPKKKLFSSPSDEAQENFIYEGCSSVIKTVSSESSSLPKTTVVKAAGTFYPLSAFSTSQTSSQSTPTSVNSSPNHQQYSKQSDEKTIVKL</sequence>
<dbReference type="GO" id="GO:0000981">
    <property type="term" value="F:DNA-binding transcription factor activity, RNA polymerase II-specific"/>
    <property type="evidence" value="ECO:0007669"/>
    <property type="project" value="TreeGrafter"/>
</dbReference>
<dbReference type="InterPro" id="IPR013087">
    <property type="entry name" value="Znf_C2H2_type"/>
</dbReference>
<comment type="caution">
    <text evidence="4">The sequence shown here is derived from an EMBL/GenBank/DDBJ whole genome shotgun (WGS) entry which is preliminary data.</text>
</comment>
<dbReference type="PROSITE" id="PS50157">
    <property type="entry name" value="ZINC_FINGER_C2H2_2"/>
    <property type="match status" value="1"/>
</dbReference>
<keyword evidence="1" id="KW-0479">Metal-binding</keyword>
<evidence type="ECO:0000256" key="1">
    <source>
        <dbReference type="PROSITE-ProRule" id="PRU00042"/>
    </source>
</evidence>
<proteinExistence type="predicted"/>
<protein>
    <submittedName>
        <fullName evidence="4">Transcription factor castor</fullName>
    </submittedName>
</protein>
<dbReference type="EMBL" id="BMAO01028428">
    <property type="protein sequence ID" value="GFR24593.1"/>
    <property type="molecule type" value="Genomic_DNA"/>
</dbReference>
<dbReference type="PANTHER" id="PTHR12451:SF0">
    <property type="entry name" value="ZINC FINGER PROTEIN CASTOR HOMOLOG 1"/>
    <property type="match status" value="1"/>
</dbReference>
<feature type="region of interest" description="Disordered" evidence="2">
    <location>
        <begin position="540"/>
        <end position="574"/>
    </location>
</feature>
<reference evidence="4" key="1">
    <citation type="submission" date="2020-07" db="EMBL/GenBank/DDBJ databases">
        <title>Multicomponent nature underlies the extraordinary mechanical properties of spider dragline silk.</title>
        <authorList>
            <person name="Kono N."/>
            <person name="Nakamura H."/>
            <person name="Mori M."/>
            <person name="Yoshida Y."/>
            <person name="Ohtoshi R."/>
            <person name="Malay A.D."/>
            <person name="Moran D.A.P."/>
            <person name="Tomita M."/>
            <person name="Numata K."/>
            <person name="Arakawa K."/>
        </authorList>
    </citation>
    <scope>NUCLEOTIDE SEQUENCE</scope>
</reference>
<dbReference type="InterPro" id="IPR040373">
    <property type="entry name" value="CASZ1"/>
</dbReference>
<feature type="compositionally biased region" description="Basic and acidic residues" evidence="2">
    <location>
        <begin position="565"/>
        <end position="574"/>
    </location>
</feature>
<dbReference type="GO" id="GO:0000977">
    <property type="term" value="F:RNA polymerase II transcription regulatory region sequence-specific DNA binding"/>
    <property type="evidence" value="ECO:0007669"/>
    <property type="project" value="TreeGrafter"/>
</dbReference>
<evidence type="ECO:0000313" key="5">
    <source>
        <dbReference type="Proteomes" id="UP000887116"/>
    </source>
</evidence>
<keyword evidence="1" id="KW-0863">Zinc-finger</keyword>
<dbReference type="GO" id="GO:0045664">
    <property type="term" value="P:regulation of neuron differentiation"/>
    <property type="evidence" value="ECO:0007669"/>
    <property type="project" value="TreeGrafter"/>
</dbReference>
<dbReference type="SMART" id="SM00355">
    <property type="entry name" value="ZnF_C2H2"/>
    <property type="match status" value="4"/>
</dbReference>
<evidence type="ECO:0000313" key="4">
    <source>
        <dbReference type="EMBL" id="GFR24593.1"/>
    </source>
</evidence>
<evidence type="ECO:0000259" key="3">
    <source>
        <dbReference type="PROSITE" id="PS50157"/>
    </source>
</evidence>
<dbReference type="PANTHER" id="PTHR12451">
    <property type="entry name" value="TRANSCRIPTION FACTOR CASTOR PROTEIN MING -RELATED"/>
    <property type="match status" value="1"/>
</dbReference>
<dbReference type="OrthoDB" id="10063916at2759"/>
<dbReference type="GO" id="GO:0005634">
    <property type="term" value="C:nucleus"/>
    <property type="evidence" value="ECO:0007669"/>
    <property type="project" value="TreeGrafter"/>
</dbReference>
<keyword evidence="1" id="KW-0862">Zinc</keyword>
<dbReference type="PROSITE" id="PS00028">
    <property type="entry name" value="ZINC_FINGER_C2H2_1"/>
    <property type="match status" value="1"/>
</dbReference>
<organism evidence="4 5">
    <name type="scientific">Trichonephila clavata</name>
    <name type="common">Joro spider</name>
    <name type="synonym">Nephila clavata</name>
    <dbReference type="NCBI Taxonomy" id="2740835"/>
    <lineage>
        <taxon>Eukaryota</taxon>
        <taxon>Metazoa</taxon>
        <taxon>Ecdysozoa</taxon>
        <taxon>Arthropoda</taxon>
        <taxon>Chelicerata</taxon>
        <taxon>Arachnida</taxon>
        <taxon>Araneae</taxon>
        <taxon>Araneomorphae</taxon>
        <taxon>Entelegynae</taxon>
        <taxon>Araneoidea</taxon>
        <taxon>Nephilidae</taxon>
        <taxon>Trichonephila</taxon>
    </lineage>
</organism>
<gene>
    <name evidence="4" type="primary">cas</name>
    <name evidence="4" type="ORF">TNCT_118461</name>
</gene>
<feature type="compositionally biased region" description="Low complexity" evidence="2">
    <location>
        <begin position="540"/>
        <end position="558"/>
    </location>
</feature>
<dbReference type="GO" id="GO:0008270">
    <property type="term" value="F:zinc ion binding"/>
    <property type="evidence" value="ECO:0007669"/>
    <property type="project" value="UniProtKB-KW"/>
</dbReference>
<dbReference type="Proteomes" id="UP000887116">
    <property type="component" value="Unassembled WGS sequence"/>
</dbReference>
<evidence type="ECO:0000256" key="2">
    <source>
        <dbReference type="SAM" id="MobiDB-lite"/>
    </source>
</evidence>
<dbReference type="GO" id="GO:0045944">
    <property type="term" value="P:positive regulation of transcription by RNA polymerase II"/>
    <property type="evidence" value="ECO:0007669"/>
    <property type="project" value="TreeGrafter"/>
</dbReference>
<name>A0A8X6JGT0_TRICU</name>